<dbReference type="Pfam" id="PF00171">
    <property type="entry name" value="Aldedh"/>
    <property type="match status" value="1"/>
</dbReference>
<dbReference type="InterPro" id="IPR012394">
    <property type="entry name" value="Aldehyde_DH_NAD(P)"/>
</dbReference>
<evidence type="ECO:0000313" key="10">
    <source>
        <dbReference type="Proteomes" id="UP000242815"/>
    </source>
</evidence>
<evidence type="ECO:0000256" key="7">
    <source>
        <dbReference type="RuleBase" id="RU003345"/>
    </source>
</evidence>
<dbReference type="GO" id="GO:0006081">
    <property type="term" value="P:aldehyde metabolic process"/>
    <property type="evidence" value="ECO:0007669"/>
    <property type="project" value="InterPro"/>
</dbReference>
<dbReference type="InterPro" id="IPR016162">
    <property type="entry name" value="Ald_DH_N"/>
</dbReference>
<dbReference type="InterPro" id="IPR029510">
    <property type="entry name" value="Ald_DH_CS_GLU"/>
</dbReference>
<dbReference type="PANTHER" id="PTHR43570:SF20">
    <property type="entry name" value="ALDEHYDE DEHYDROGENASE ALDX-RELATED"/>
    <property type="match status" value="1"/>
</dbReference>
<dbReference type="InterPro" id="IPR015590">
    <property type="entry name" value="Aldehyde_DH_dom"/>
</dbReference>
<dbReference type="AlphaFoldDB" id="A0A1I5ZWF1"/>
<evidence type="ECO:0000256" key="3">
    <source>
        <dbReference type="ARBA" id="ARBA00023027"/>
    </source>
</evidence>
<evidence type="ECO:0000313" key="9">
    <source>
        <dbReference type="EMBL" id="SFQ60811.1"/>
    </source>
</evidence>
<dbReference type="PIRSF" id="PIRSF036492">
    <property type="entry name" value="ALDH"/>
    <property type="match status" value="1"/>
</dbReference>
<evidence type="ECO:0000259" key="8">
    <source>
        <dbReference type="Pfam" id="PF00171"/>
    </source>
</evidence>
<dbReference type="Gene3D" id="3.40.309.10">
    <property type="entry name" value="Aldehyde Dehydrogenase, Chain A, domain 2"/>
    <property type="match status" value="1"/>
</dbReference>
<reference evidence="9 10" key="1">
    <citation type="submission" date="2016-10" db="EMBL/GenBank/DDBJ databases">
        <authorList>
            <person name="de Groot N.N."/>
        </authorList>
    </citation>
    <scope>NUCLEOTIDE SEQUENCE [LARGE SCALE GENOMIC DNA]</scope>
    <source>
        <strain evidence="9 10">JCM 18415</strain>
    </source>
</reference>
<evidence type="ECO:0000256" key="6">
    <source>
        <dbReference type="PROSITE-ProRule" id="PRU10007"/>
    </source>
</evidence>
<dbReference type="STRING" id="1002526.SAMN05216578_101370"/>
<sequence length="471" mass="52139">MDQSSFPSQTVALETLLERQRAAFLADPMPSVAARRGWLKALRQALVDQQHALTSAVSRDFGNRSVDETLFAELLPCLQSIDHVSRHLPRWTKPSRRPLGLAFQPGSAQVVYQPLGVVGVIVPWNYPLFLAIGPLVGALAAGNRVMIKMSESTPETSQLVRDLLARVFPEDQVAVVLGEADVGAAFARLPFDHLLFTGATSIGRHILHAAADNLTPVTLELGGKSPAIVSRDVPLEDAAERIAFGKTMNAGQTCVAPDYVLVPRDRIEGFVEAYRRVIQCFYPQLADNPDYTSIINARQQARLYSYLEDARARGARVVPLFSEGQDRRLPPTLLLDVNDDMRVMQDEIFGPLLPVVPYAHIDEAIAYINARPRPLALYYFGYDRQEQQRVIARTHSGGVGINETLLHVAVCDLPFGGIGPSGMGHYHGHEGFLTFSKAKAVLRKPRLNATRVLYPPYGRTMQKLLRRLLIR</sequence>
<protein>
    <recommendedName>
        <fullName evidence="4">Aldehyde dehydrogenase</fullName>
    </recommendedName>
</protein>
<feature type="active site" evidence="5 6">
    <location>
        <position position="220"/>
    </location>
</feature>
<organism evidence="9 10">
    <name type="scientific">Halopseudomonas formosensis</name>
    <dbReference type="NCBI Taxonomy" id="1002526"/>
    <lineage>
        <taxon>Bacteria</taxon>
        <taxon>Pseudomonadati</taxon>
        <taxon>Pseudomonadota</taxon>
        <taxon>Gammaproteobacteria</taxon>
        <taxon>Pseudomonadales</taxon>
        <taxon>Pseudomonadaceae</taxon>
        <taxon>Halopseudomonas</taxon>
    </lineage>
</organism>
<dbReference type="PROSITE" id="PS00687">
    <property type="entry name" value="ALDEHYDE_DEHYDR_GLU"/>
    <property type="match status" value="1"/>
</dbReference>
<feature type="active site" evidence="5">
    <location>
        <position position="254"/>
    </location>
</feature>
<dbReference type="GO" id="GO:0005737">
    <property type="term" value="C:cytoplasm"/>
    <property type="evidence" value="ECO:0007669"/>
    <property type="project" value="TreeGrafter"/>
</dbReference>
<keyword evidence="2 4" id="KW-0560">Oxidoreductase</keyword>
<dbReference type="RefSeq" id="WP_090536393.1">
    <property type="nucleotide sequence ID" value="NZ_FOYD01000001.1"/>
</dbReference>
<accession>A0A1I5ZWF1</accession>
<dbReference type="Proteomes" id="UP000242815">
    <property type="component" value="Unassembled WGS sequence"/>
</dbReference>
<dbReference type="FunFam" id="3.40.309.10:FF:000003">
    <property type="entry name" value="Aldehyde dehydrogenase"/>
    <property type="match status" value="1"/>
</dbReference>
<evidence type="ECO:0000256" key="5">
    <source>
        <dbReference type="PIRSR" id="PIRSR036492-1"/>
    </source>
</evidence>
<keyword evidence="3" id="KW-0520">NAD</keyword>
<dbReference type="OrthoDB" id="9812625at2"/>
<dbReference type="Gene3D" id="3.40.605.10">
    <property type="entry name" value="Aldehyde Dehydrogenase, Chain A, domain 1"/>
    <property type="match status" value="1"/>
</dbReference>
<dbReference type="CDD" id="cd07133">
    <property type="entry name" value="ALDH_CALDH_CalB"/>
    <property type="match status" value="1"/>
</dbReference>
<dbReference type="EMBL" id="FOYD01000001">
    <property type="protein sequence ID" value="SFQ60811.1"/>
    <property type="molecule type" value="Genomic_DNA"/>
</dbReference>
<evidence type="ECO:0000256" key="2">
    <source>
        <dbReference type="ARBA" id="ARBA00023002"/>
    </source>
</evidence>
<name>A0A1I5ZWF1_9GAMM</name>
<dbReference type="InterPro" id="IPR016161">
    <property type="entry name" value="Ald_DH/histidinol_DH"/>
</dbReference>
<proteinExistence type="inferred from homology"/>
<feature type="domain" description="Aldehyde dehydrogenase" evidence="8">
    <location>
        <begin position="31"/>
        <end position="441"/>
    </location>
</feature>
<evidence type="ECO:0000256" key="1">
    <source>
        <dbReference type="ARBA" id="ARBA00009986"/>
    </source>
</evidence>
<gene>
    <name evidence="9" type="ORF">SAMN05216578_101370</name>
</gene>
<dbReference type="InterPro" id="IPR016163">
    <property type="entry name" value="Ald_DH_C"/>
</dbReference>
<dbReference type="SUPFAM" id="SSF53720">
    <property type="entry name" value="ALDH-like"/>
    <property type="match status" value="1"/>
</dbReference>
<dbReference type="GO" id="GO:0004029">
    <property type="term" value="F:aldehyde dehydrogenase (NAD+) activity"/>
    <property type="evidence" value="ECO:0007669"/>
    <property type="project" value="TreeGrafter"/>
</dbReference>
<evidence type="ECO:0000256" key="4">
    <source>
        <dbReference type="PIRNR" id="PIRNR036492"/>
    </source>
</evidence>
<dbReference type="PANTHER" id="PTHR43570">
    <property type="entry name" value="ALDEHYDE DEHYDROGENASE"/>
    <property type="match status" value="1"/>
</dbReference>
<comment type="similarity">
    <text evidence="1 4 7">Belongs to the aldehyde dehydrogenase family.</text>
</comment>